<dbReference type="Pfam" id="PF07098">
    <property type="entry name" value="DUF1360"/>
    <property type="match status" value="1"/>
</dbReference>
<evidence type="ECO:0000313" key="3">
    <source>
        <dbReference type="Proteomes" id="UP001500218"/>
    </source>
</evidence>
<comment type="caution">
    <text evidence="2">The sequence shown here is derived from an EMBL/GenBank/DDBJ whole genome shotgun (WGS) entry which is preliminary data.</text>
</comment>
<dbReference type="RefSeq" id="WP_344124919.1">
    <property type="nucleotide sequence ID" value="NZ_BAAALT010000001.1"/>
</dbReference>
<evidence type="ECO:0000313" key="2">
    <source>
        <dbReference type="EMBL" id="GAA1781887.1"/>
    </source>
</evidence>
<keyword evidence="1" id="KW-1133">Transmembrane helix</keyword>
<keyword evidence="3" id="KW-1185">Reference proteome</keyword>
<reference evidence="2 3" key="1">
    <citation type="journal article" date="2019" name="Int. J. Syst. Evol. Microbiol.">
        <title>The Global Catalogue of Microorganisms (GCM) 10K type strain sequencing project: providing services to taxonomists for standard genome sequencing and annotation.</title>
        <authorList>
            <consortium name="The Broad Institute Genomics Platform"/>
            <consortium name="The Broad Institute Genome Sequencing Center for Infectious Disease"/>
            <person name="Wu L."/>
            <person name="Ma J."/>
        </authorList>
    </citation>
    <scope>NUCLEOTIDE SEQUENCE [LARGE SCALE GENOMIC DNA]</scope>
    <source>
        <strain evidence="2 3">JCM 13250</strain>
    </source>
</reference>
<accession>A0ABN2LD44</accession>
<feature type="transmembrane region" description="Helical" evidence="1">
    <location>
        <begin position="28"/>
        <end position="49"/>
    </location>
</feature>
<gene>
    <name evidence="2" type="ORF">GCM10009682_00190</name>
</gene>
<dbReference type="Proteomes" id="UP001500218">
    <property type="component" value="Unassembled WGS sequence"/>
</dbReference>
<proteinExistence type="predicted"/>
<keyword evidence="1" id="KW-0472">Membrane</keyword>
<organism evidence="2 3">
    <name type="scientific">Luedemannella flava</name>
    <dbReference type="NCBI Taxonomy" id="349316"/>
    <lineage>
        <taxon>Bacteria</taxon>
        <taxon>Bacillati</taxon>
        <taxon>Actinomycetota</taxon>
        <taxon>Actinomycetes</taxon>
        <taxon>Micromonosporales</taxon>
        <taxon>Micromonosporaceae</taxon>
        <taxon>Luedemannella</taxon>
    </lineage>
</organism>
<sequence length="172" mass="17541">MSLTMPRQVAAAGRRVHHAHANGAPRPLGGYLALMGGYAVAVGALLGVARLTGCRLPATVPVGDVALLSAATFRISRLVTKDSVTSPLRAPVTRFTGAAGAGEVNEEPRGENGLSHAAGELASCPFCASVWTATGLTAGMAFAPRLTRWVAATATAVAAAGFLQFAYARARE</sequence>
<name>A0ABN2LD44_9ACTN</name>
<evidence type="ECO:0000256" key="1">
    <source>
        <dbReference type="SAM" id="Phobius"/>
    </source>
</evidence>
<dbReference type="EMBL" id="BAAALT010000001">
    <property type="protein sequence ID" value="GAA1781887.1"/>
    <property type="molecule type" value="Genomic_DNA"/>
</dbReference>
<dbReference type="InterPro" id="IPR010773">
    <property type="entry name" value="Mycophage_PG1_Gp7"/>
</dbReference>
<protein>
    <submittedName>
        <fullName evidence="2">DUF1360 domain-containing protein</fullName>
    </submittedName>
</protein>
<feature type="transmembrane region" description="Helical" evidence="1">
    <location>
        <begin position="149"/>
        <end position="167"/>
    </location>
</feature>
<keyword evidence="1" id="KW-0812">Transmembrane</keyword>